<dbReference type="EMBL" id="FOPK01000016">
    <property type="protein sequence ID" value="SFH21512.1"/>
    <property type="molecule type" value="Genomic_DNA"/>
</dbReference>
<dbReference type="InterPro" id="IPR001509">
    <property type="entry name" value="Epimerase_deHydtase"/>
</dbReference>
<evidence type="ECO:0000313" key="6">
    <source>
        <dbReference type="Proteomes" id="UP000185487"/>
    </source>
</evidence>
<evidence type="ECO:0000313" key="7">
    <source>
        <dbReference type="Proteomes" id="UP000199140"/>
    </source>
</evidence>
<accession>A0AAE8HU50</accession>
<proteinExistence type="inferred from homology"/>
<dbReference type="GO" id="GO:0033705">
    <property type="term" value="F:GDP-4-dehydro-6-deoxy-D-mannose reductase activity"/>
    <property type="evidence" value="ECO:0007669"/>
    <property type="project" value="UniProtKB-EC"/>
</dbReference>
<dbReference type="Proteomes" id="UP000185487">
    <property type="component" value="Chromosome"/>
</dbReference>
<feature type="domain" description="NAD-dependent epimerase/dehydratase" evidence="3">
    <location>
        <begin position="4"/>
        <end position="244"/>
    </location>
</feature>
<dbReference type="EC" id="1.1.1.281" evidence="4"/>
<reference evidence="4 6" key="1">
    <citation type="submission" date="2016-04" db="EMBL/GenBank/DDBJ databases">
        <title>Complete genome sequencing and analysis of CBMB27, Methylobacterium phyllosphaerae isolated from leaf tissues of rice (Oryza sativa L.).</title>
        <authorList>
            <person name="Lee Y."/>
            <person name="Hwangbo K."/>
            <person name="Chung H."/>
            <person name="Yoo J."/>
            <person name="Kim K.Y."/>
            <person name="Sa T.M."/>
            <person name="Um Y."/>
            <person name="Madhaiyan M."/>
        </authorList>
    </citation>
    <scope>NUCLEOTIDE SEQUENCE [LARGE SCALE GENOMIC DNA]</scope>
    <source>
        <strain evidence="4 6">CBMB27</strain>
    </source>
</reference>
<evidence type="ECO:0000313" key="4">
    <source>
        <dbReference type="EMBL" id="APT30092.1"/>
    </source>
</evidence>
<dbReference type="Pfam" id="PF01370">
    <property type="entry name" value="Epimerase"/>
    <property type="match status" value="1"/>
</dbReference>
<evidence type="ECO:0000313" key="5">
    <source>
        <dbReference type="EMBL" id="SFH21512.1"/>
    </source>
</evidence>
<organism evidence="5 7">
    <name type="scientific">Methylobacterium phyllosphaerae</name>
    <dbReference type="NCBI Taxonomy" id="418223"/>
    <lineage>
        <taxon>Bacteria</taxon>
        <taxon>Pseudomonadati</taxon>
        <taxon>Pseudomonadota</taxon>
        <taxon>Alphaproteobacteria</taxon>
        <taxon>Hyphomicrobiales</taxon>
        <taxon>Methylobacteriaceae</taxon>
        <taxon>Methylobacterium</taxon>
    </lineage>
</organism>
<evidence type="ECO:0000256" key="1">
    <source>
        <dbReference type="ARBA" id="ARBA00005125"/>
    </source>
</evidence>
<dbReference type="Gene3D" id="3.40.50.720">
    <property type="entry name" value="NAD(P)-binding Rossmann-like Domain"/>
    <property type="match status" value="1"/>
</dbReference>
<evidence type="ECO:0000256" key="2">
    <source>
        <dbReference type="ARBA" id="ARBA00007637"/>
    </source>
</evidence>
<dbReference type="SUPFAM" id="SSF51735">
    <property type="entry name" value="NAD(P)-binding Rossmann-fold domains"/>
    <property type="match status" value="1"/>
</dbReference>
<sequence>MRRILVTGASGFVGGHVLQRVRDAFASDEILGVGRRTFLNVPDGVSYERLDLIDSIAVARRISTFQPTDVLHLAAESSIVRADRSKFDTWRLNFGAVYNLIDALEQAGKPCIFAFVSSSEVYGRAFIGGCPATEQTAPQPTNAYARSKRLSEQLVLKSTEGTCLKPIVLRPFNHIGPGQDLAFAIASFAHQIALAEVGQRPPFVEVGNLSAQRDFLDVSDVVGAYIKIIQYAERFDGPQTFNICSGVPRSIESMLTGLRGLAQIDIEVRRDPTRSRHSEVPLAFGDARHLRQATGWTPKIDLTVSLARILEDARTKLADAGS</sequence>
<dbReference type="Gene3D" id="3.90.25.10">
    <property type="entry name" value="UDP-galactose 4-epimerase, domain 1"/>
    <property type="match status" value="1"/>
</dbReference>
<keyword evidence="4" id="KW-0560">Oxidoreductase</keyword>
<dbReference type="EMBL" id="CP015367">
    <property type="protein sequence ID" value="APT30092.1"/>
    <property type="molecule type" value="Genomic_DNA"/>
</dbReference>
<evidence type="ECO:0000259" key="3">
    <source>
        <dbReference type="Pfam" id="PF01370"/>
    </source>
</evidence>
<dbReference type="Proteomes" id="UP000199140">
    <property type="component" value="Unassembled WGS sequence"/>
</dbReference>
<name>A0AAE8HU50_9HYPH</name>
<dbReference type="RefSeq" id="WP_075379881.1">
    <property type="nucleotide sequence ID" value="NZ_CP015367.1"/>
</dbReference>
<comment type="similarity">
    <text evidence="2">Belongs to the NAD(P)-dependent epimerase/dehydratase family.</text>
</comment>
<gene>
    <name evidence="4" type="ORF">MCBMB27_00801</name>
    <name evidence="5" type="ORF">SAMN05192567_116144</name>
</gene>
<dbReference type="KEGG" id="mphy:MCBMB27_00801"/>
<keyword evidence="6" id="KW-1185">Reference proteome</keyword>
<dbReference type="InterPro" id="IPR036291">
    <property type="entry name" value="NAD(P)-bd_dom_sf"/>
</dbReference>
<protein>
    <submittedName>
        <fullName evidence="5">GDP-4-dehydro-6-deoxy-D-mannose reductase</fullName>
    </submittedName>
    <submittedName>
        <fullName evidence="4">GDP-6-deoxy-D-mannose reductase</fullName>
        <ecNumber evidence="4">1.1.1.281</ecNumber>
    </submittedName>
</protein>
<comment type="pathway">
    <text evidence="1">Bacterial outer membrane biogenesis; LPS O-antigen biosynthesis.</text>
</comment>
<dbReference type="PANTHER" id="PTHR43000">
    <property type="entry name" value="DTDP-D-GLUCOSE 4,6-DEHYDRATASE-RELATED"/>
    <property type="match status" value="1"/>
</dbReference>
<reference evidence="5 7" key="2">
    <citation type="submission" date="2016-10" db="EMBL/GenBank/DDBJ databases">
        <authorList>
            <person name="Varghese N."/>
            <person name="Submissions S."/>
        </authorList>
    </citation>
    <scope>NUCLEOTIDE SEQUENCE [LARGE SCALE GENOMIC DNA]</scope>
    <source>
        <strain evidence="5 7">CBMB27</strain>
    </source>
</reference>
<dbReference type="AlphaFoldDB" id="A0AAE8HU50"/>